<evidence type="ECO:0000313" key="1">
    <source>
        <dbReference type="EMBL" id="KAI0063938.1"/>
    </source>
</evidence>
<gene>
    <name evidence="1" type="ORF">BV25DRAFT_1824004</name>
</gene>
<evidence type="ECO:0000313" key="2">
    <source>
        <dbReference type="Proteomes" id="UP000814140"/>
    </source>
</evidence>
<dbReference type="EMBL" id="MU277201">
    <property type="protein sequence ID" value="KAI0063938.1"/>
    <property type="molecule type" value="Genomic_DNA"/>
</dbReference>
<sequence>MLHAENHPAQSNLRRVLPLPVGGDACAEYPEAAVDAERTGIHSGVRSTAGSTNGDFGSFTFQCASASVDTGLGLGHSHGPGHSHGLGRLVSRSFVDSGLGPPFLVHFLVPDGTRGVERSLSVTTLNQWYKFHHVVCGTGDAAESLSATPRPLLLFDVRSFSLLIPKFML</sequence>
<reference evidence="1" key="2">
    <citation type="journal article" date="2022" name="New Phytol.">
        <title>Evolutionary transition to the ectomycorrhizal habit in the genomes of a hyperdiverse lineage of mushroom-forming fungi.</title>
        <authorList>
            <person name="Looney B."/>
            <person name="Miyauchi S."/>
            <person name="Morin E."/>
            <person name="Drula E."/>
            <person name="Courty P.E."/>
            <person name="Kohler A."/>
            <person name="Kuo A."/>
            <person name="LaButti K."/>
            <person name="Pangilinan J."/>
            <person name="Lipzen A."/>
            <person name="Riley R."/>
            <person name="Andreopoulos W."/>
            <person name="He G."/>
            <person name="Johnson J."/>
            <person name="Nolan M."/>
            <person name="Tritt A."/>
            <person name="Barry K.W."/>
            <person name="Grigoriev I.V."/>
            <person name="Nagy L.G."/>
            <person name="Hibbett D."/>
            <person name="Henrissat B."/>
            <person name="Matheny P.B."/>
            <person name="Labbe J."/>
            <person name="Martin F.M."/>
        </authorList>
    </citation>
    <scope>NUCLEOTIDE SEQUENCE</scope>
    <source>
        <strain evidence="1">HHB10654</strain>
    </source>
</reference>
<reference evidence="1" key="1">
    <citation type="submission" date="2021-03" db="EMBL/GenBank/DDBJ databases">
        <authorList>
            <consortium name="DOE Joint Genome Institute"/>
            <person name="Ahrendt S."/>
            <person name="Looney B.P."/>
            <person name="Miyauchi S."/>
            <person name="Morin E."/>
            <person name="Drula E."/>
            <person name="Courty P.E."/>
            <person name="Chicoki N."/>
            <person name="Fauchery L."/>
            <person name="Kohler A."/>
            <person name="Kuo A."/>
            <person name="Labutti K."/>
            <person name="Pangilinan J."/>
            <person name="Lipzen A."/>
            <person name="Riley R."/>
            <person name="Andreopoulos W."/>
            <person name="He G."/>
            <person name="Johnson J."/>
            <person name="Barry K.W."/>
            <person name="Grigoriev I.V."/>
            <person name="Nagy L."/>
            <person name="Hibbett D."/>
            <person name="Henrissat B."/>
            <person name="Matheny P.B."/>
            <person name="Labbe J."/>
            <person name="Martin F."/>
        </authorList>
    </citation>
    <scope>NUCLEOTIDE SEQUENCE</scope>
    <source>
        <strain evidence="1">HHB10654</strain>
    </source>
</reference>
<comment type="caution">
    <text evidence="1">The sequence shown here is derived from an EMBL/GenBank/DDBJ whole genome shotgun (WGS) entry which is preliminary data.</text>
</comment>
<name>A0ACB8T724_9AGAM</name>
<accession>A0ACB8T724</accession>
<organism evidence="1 2">
    <name type="scientific">Artomyces pyxidatus</name>
    <dbReference type="NCBI Taxonomy" id="48021"/>
    <lineage>
        <taxon>Eukaryota</taxon>
        <taxon>Fungi</taxon>
        <taxon>Dikarya</taxon>
        <taxon>Basidiomycota</taxon>
        <taxon>Agaricomycotina</taxon>
        <taxon>Agaricomycetes</taxon>
        <taxon>Russulales</taxon>
        <taxon>Auriscalpiaceae</taxon>
        <taxon>Artomyces</taxon>
    </lineage>
</organism>
<keyword evidence="2" id="KW-1185">Reference proteome</keyword>
<proteinExistence type="predicted"/>
<protein>
    <submittedName>
        <fullName evidence="1">Uncharacterized protein</fullName>
    </submittedName>
</protein>
<dbReference type="Proteomes" id="UP000814140">
    <property type="component" value="Unassembled WGS sequence"/>
</dbReference>